<dbReference type="InterPro" id="IPR011765">
    <property type="entry name" value="Pept_M16_N"/>
</dbReference>
<feature type="domain" description="Peptidase M16 C-terminal" evidence="3">
    <location>
        <begin position="168"/>
        <end position="343"/>
    </location>
</feature>
<evidence type="ECO:0000256" key="1">
    <source>
        <dbReference type="ARBA" id="ARBA00007261"/>
    </source>
</evidence>
<dbReference type="EMBL" id="JAUJEA010000002">
    <property type="protein sequence ID" value="MDN5200938.1"/>
    <property type="molecule type" value="Genomic_DNA"/>
</dbReference>
<dbReference type="SUPFAM" id="SSF63411">
    <property type="entry name" value="LuxS/MPP-like metallohydrolase"/>
    <property type="match status" value="2"/>
</dbReference>
<dbReference type="InterPro" id="IPR011249">
    <property type="entry name" value="Metalloenz_LuxS/M16"/>
</dbReference>
<evidence type="ECO:0000313" key="4">
    <source>
        <dbReference type="EMBL" id="MDN5200938.1"/>
    </source>
</evidence>
<sequence length="411" mass="46946">MRDYELITLPNGIRVVLKEVSSTKIVHCGFILDIGSRDEKPTQAGLAHFWEHMAFKGTNKRKAFHIINRLESVGGELNAYTSKEKICFYASVLNNYFENALELLTDITFDSIFPEKQIEKERGVILEEMSMYHDVPEDAIQDEFDNLIFTNHPLGNNILGTAESVKSFHRTDFQQFIKENLNTERLIFSVVGNVSLKQVKKLADRYLANVPHFDAKINRLKFNDFIPTKRIVERNLTQAQCAIGRTAYAIRDPKRLTFFMLTNILGGPGMNSKLNLALREKHGYVYSVEANYSPYIDTGLFSIFFGTDPKLVNKSIKVVLKEMQKLSEKPLGTMQLHKAKEQLMGQLAMSEENNASLMLMMGKSLLDLERIQSLEEIFAEIRNVTALNLQDVATEMFVENELSNLNFLPKN</sequence>
<protein>
    <submittedName>
        <fullName evidence="4">Pitrilysin family protein</fullName>
    </submittedName>
</protein>
<proteinExistence type="inferred from homology"/>
<name>A0ABT8KKI0_9BACT</name>
<reference evidence="4" key="1">
    <citation type="submission" date="2023-06" db="EMBL/GenBank/DDBJ databases">
        <title>Genomic of Parafulvivirga corallium.</title>
        <authorList>
            <person name="Wang G."/>
        </authorList>
    </citation>
    <scope>NUCLEOTIDE SEQUENCE</scope>
    <source>
        <strain evidence="4">BMA10</strain>
    </source>
</reference>
<dbReference type="Pfam" id="PF00675">
    <property type="entry name" value="Peptidase_M16"/>
    <property type="match status" value="1"/>
</dbReference>
<comment type="caution">
    <text evidence="4">The sequence shown here is derived from an EMBL/GenBank/DDBJ whole genome shotgun (WGS) entry which is preliminary data.</text>
</comment>
<dbReference type="Proteomes" id="UP001172082">
    <property type="component" value="Unassembled WGS sequence"/>
</dbReference>
<evidence type="ECO:0000313" key="5">
    <source>
        <dbReference type="Proteomes" id="UP001172082"/>
    </source>
</evidence>
<dbReference type="Gene3D" id="3.30.830.10">
    <property type="entry name" value="Metalloenzyme, LuxS/M16 peptidase-like"/>
    <property type="match status" value="2"/>
</dbReference>
<dbReference type="InterPro" id="IPR050361">
    <property type="entry name" value="MPP/UQCRC_Complex"/>
</dbReference>
<accession>A0ABT8KKI0</accession>
<dbReference type="InterPro" id="IPR007863">
    <property type="entry name" value="Peptidase_M16_C"/>
</dbReference>
<keyword evidence="5" id="KW-1185">Reference proteome</keyword>
<dbReference type="PANTHER" id="PTHR11851">
    <property type="entry name" value="METALLOPROTEASE"/>
    <property type="match status" value="1"/>
</dbReference>
<organism evidence="4 5">
    <name type="scientific">Splendidivirga corallicola</name>
    <dbReference type="NCBI Taxonomy" id="3051826"/>
    <lineage>
        <taxon>Bacteria</taxon>
        <taxon>Pseudomonadati</taxon>
        <taxon>Bacteroidota</taxon>
        <taxon>Cytophagia</taxon>
        <taxon>Cytophagales</taxon>
        <taxon>Splendidivirgaceae</taxon>
        <taxon>Splendidivirga</taxon>
    </lineage>
</organism>
<dbReference type="PANTHER" id="PTHR11851:SF49">
    <property type="entry name" value="MITOCHONDRIAL-PROCESSING PEPTIDASE SUBUNIT ALPHA"/>
    <property type="match status" value="1"/>
</dbReference>
<evidence type="ECO:0000259" key="3">
    <source>
        <dbReference type="Pfam" id="PF05193"/>
    </source>
</evidence>
<gene>
    <name evidence="4" type="ORF">QQ008_06185</name>
</gene>
<dbReference type="RefSeq" id="WP_346750968.1">
    <property type="nucleotide sequence ID" value="NZ_JAUJEA010000002.1"/>
</dbReference>
<evidence type="ECO:0000259" key="2">
    <source>
        <dbReference type="Pfam" id="PF00675"/>
    </source>
</evidence>
<comment type="similarity">
    <text evidence="1">Belongs to the peptidase M16 family.</text>
</comment>
<dbReference type="Pfam" id="PF05193">
    <property type="entry name" value="Peptidase_M16_C"/>
    <property type="match status" value="1"/>
</dbReference>
<feature type="domain" description="Peptidase M16 N-terminal" evidence="2">
    <location>
        <begin position="14"/>
        <end position="161"/>
    </location>
</feature>